<sequence length="399" mass="41626">MTTRRSFLLLAGTSIALGAAGCRDTATPPAAATAPDVLIAETGQGLVRLTPQGVQAYGPASVLSNGGTRLAVVREKVLSQIVTGTGETTRTAALPDGWLPRAVSPDGRACALSRTPASVVPRGRERTPLLVVVDGRQREFDLPGVIEPDAFSSDASALFVLDWQPAGNPDHYRVRVLDLATGRMEPLNTRAKTAVPAGAEEQMRGEGRQAVPAGNLLLTLYTHQPGHQHTRDLLSGRPGNAHAFVHVLHLTDRWAYCLDLPHPFGEGPPAAHALAADAEGLVVLDSTSGQLAYADLETLTIQRTGPARVPAGTAAALALTADRRVLAGAKDQVSVLDRGSGTVTGGWHVPDPLLGIGLSRDGSRVYAGTTGAVHWLDARTGEALGRVPVDGLTGLRHVG</sequence>
<dbReference type="Proteomes" id="UP000546162">
    <property type="component" value="Unassembled WGS sequence"/>
</dbReference>
<feature type="chain" id="PRO_5039037906" description="Lipoprotein" evidence="1">
    <location>
        <begin position="20"/>
        <end position="399"/>
    </location>
</feature>
<evidence type="ECO:0000313" key="3">
    <source>
        <dbReference type="Proteomes" id="UP000546162"/>
    </source>
</evidence>
<comment type="caution">
    <text evidence="2">The sequence shown here is derived from an EMBL/GenBank/DDBJ whole genome shotgun (WGS) entry which is preliminary data.</text>
</comment>
<dbReference type="InterPro" id="IPR011044">
    <property type="entry name" value="Quino_amine_DH_bsu"/>
</dbReference>
<dbReference type="EMBL" id="JACHNB010000001">
    <property type="protein sequence ID" value="MBB4744878.1"/>
    <property type="molecule type" value="Genomic_DNA"/>
</dbReference>
<dbReference type="RefSeq" id="WP_185045042.1">
    <property type="nucleotide sequence ID" value="NZ_BAABFG010000005.1"/>
</dbReference>
<reference evidence="2 3" key="1">
    <citation type="submission" date="2020-08" db="EMBL/GenBank/DDBJ databases">
        <title>Sequencing the genomes of 1000 actinobacteria strains.</title>
        <authorList>
            <person name="Klenk H.-P."/>
        </authorList>
    </citation>
    <scope>NUCLEOTIDE SEQUENCE [LARGE SCALE GENOMIC DNA]</scope>
    <source>
        <strain evidence="2 3">DSM 45809</strain>
    </source>
</reference>
<proteinExistence type="predicted"/>
<dbReference type="InterPro" id="IPR015943">
    <property type="entry name" value="WD40/YVTN_repeat-like_dom_sf"/>
</dbReference>
<dbReference type="Gene3D" id="2.130.10.10">
    <property type="entry name" value="YVTN repeat-like/Quinoprotein amine dehydrogenase"/>
    <property type="match status" value="1"/>
</dbReference>
<evidence type="ECO:0008006" key="4">
    <source>
        <dbReference type="Google" id="ProtNLM"/>
    </source>
</evidence>
<name>A0A7W7H6M6_9ACTN</name>
<dbReference type="AlphaFoldDB" id="A0A7W7H6M6"/>
<keyword evidence="3" id="KW-1185">Reference proteome</keyword>
<evidence type="ECO:0000313" key="2">
    <source>
        <dbReference type="EMBL" id="MBB4744878.1"/>
    </source>
</evidence>
<organism evidence="2 3">
    <name type="scientific">Actinoplanes octamycinicus</name>
    <dbReference type="NCBI Taxonomy" id="135948"/>
    <lineage>
        <taxon>Bacteria</taxon>
        <taxon>Bacillati</taxon>
        <taxon>Actinomycetota</taxon>
        <taxon>Actinomycetes</taxon>
        <taxon>Micromonosporales</taxon>
        <taxon>Micromonosporaceae</taxon>
        <taxon>Actinoplanes</taxon>
    </lineage>
</organism>
<dbReference type="PROSITE" id="PS51257">
    <property type="entry name" value="PROKAR_LIPOPROTEIN"/>
    <property type="match status" value="1"/>
</dbReference>
<protein>
    <recommendedName>
        <fullName evidence="4">Lipoprotein</fullName>
    </recommendedName>
</protein>
<feature type="signal peptide" evidence="1">
    <location>
        <begin position="1"/>
        <end position="19"/>
    </location>
</feature>
<accession>A0A7W7H6M6</accession>
<keyword evidence="1" id="KW-0732">Signal</keyword>
<gene>
    <name evidence="2" type="ORF">BJY16_008337</name>
</gene>
<dbReference type="SUPFAM" id="SSF50969">
    <property type="entry name" value="YVTN repeat-like/Quinoprotein amine dehydrogenase"/>
    <property type="match status" value="1"/>
</dbReference>
<dbReference type="PROSITE" id="PS51318">
    <property type="entry name" value="TAT"/>
    <property type="match status" value="1"/>
</dbReference>
<dbReference type="InterPro" id="IPR006311">
    <property type="entry name" value="TAT_signal"/>
</dbReference>
<evidence type="ECO:0000256" key="1">
    <source>
        <dbReference type="SAM" id="SignalP"/>
    </source>
</evidence>